<evidence type="ECO:0000313" key="2">
    <source>
        <dbReference type="EMBL" id="MBD2345487.1"/>
    </source>
</evidence>
<gene>
    <name evidence="2" type="primary">wzy</name>
    <name evidence="2" type="ORF">H6G18_15220</name>
</gene>
<feature type="transmembrane region" description="Helical" evidence="1">
    <location>
        <begin position="464"/>
        <end position="486"/>
    </location>
</feature>
<feature type="transmembrane region" description="Helical" evidence="1">
    <location>
        <begin position="153"/>
        <end position="171"/>
    </location>
</feature>
<proteinExistence type="predicted"/>
<accession>A0ABR8CQL6</accession>
<dbReference type="EMBL" id="JACJRF010000025">
    <property type="protein sequence ID" value="MBD2345487.1"/>
    <property type="molecule type" value="Genomic_DNA"/>
</dbReference>
<feature type="transmembrane region" description="Helical" evidence="1">
    <location>
        <begin position="50"/>
        <end position="68"/>
    </location>
</feature>
<feature type="transmembrane region" description="Helical" evidence="1">
    <location>
        <begin position="259"/>
        <end position="275"/>
    </location>
</feature>
<keyword evidence="1" id="KW-0472">Membrane</keyword>
<dbReference type="Pfam" id="PF14296">
    <property type="entry name" value="O-ag_pol_Wzy"/>
    <property type="match status" value="1"/>
</dbReference>
<keyword evidence="1" id="KW-1133">Transmembrane helix</keyword>
<keyword evidence="3" id="KW-1185">Reference proteome</keyword>
<feature type="transmembrane region" description="Helical" evidence="1">
    <location>
        <begin position="112"/>
        <end position="132"/>
    </location>
</feature>
<keyword evidence="1" id="KW-0812">Transmembrane</keyword>
<feature type="transmembrane region" description="Helical" evidence="1">
    <location>
        <begin position="80"/>
        <end position="100"/>
    </location>
</feature>
<feature type="transmembrane region" description="Helical" evidence="1">
    <location>
        <begin position="211"/>
        <end position="228"/>
    </location>
</feature>
<sequence length="502" mass="56500">MNQFANSTPQLWAYLPSLPKKEQKQLLRVFWFIALGLVFYELFLVKDTPFLSKLGAVAVTVAALWPNYLWCSGRAKGMPIFPFFALTHIWTYGLPLVTHHPTVLTYSLESQLFASLTVAGFLILGTSVWFSFVKSVPRIPKYYRALTNQKSNAFFFFILIAGVFFNVSIYGKWGWLSILTGGLFTAVRATVLGLNALATFVLSYQLGNKELTKIQGTLFIILVFTYMITNSLGYLLVGASSSFLLAVIAFTISSKKVPIIPIVIVLVCVSLLHYGKGSMRAKYWDTTDYYLQPWEYPTRYAEWIGYSVDYFNKNNQGDNSPTKKEKKESFLERASVIQMLLLAQTKSPDPIPYMYGETYAIIPELLVPRIFNSNKIWSHEGTSLLNIHYKRQTREQTLKTTIGWGLLAESYANFGLIGCGGLAIVLGAIYGKVSRWSINAPILSVQSLFAVIMMSFAFQSEFSAGVYVAALYQSSIILVGIAFFLMKKQRPPNYSFPRGKMA</sequence>
<evidence type="ECO:0000313" key="3">
    <source>
        <dbReference type="Proteomes" id="UP000607281"/>
    </source>
</evidence>
<feature type="transmembrane region" description="Helical" evidence="1">
    <location>
        <begin position="411"/>
        <end position="431"/>
    </location>
</feature>
<comment type="caution">
    <text evidence="2">The sequence shown here is derived from an EMBL/GenBank/DDBJ whole genome shotgun (WGS) entry which is preliminary data.</text>
</comment>
<organism evidence="2 3">
    <name type="scientific">Anabaena subtropica FACHB-260</name>
    <dbReference type="NCBI Taxonomy" id="2692884"/>
    <lineage>
        <taxon>Bacteria</taxon>
        <taxon>Bacillati</taxon>
        <taxon>Cyanobacteriota</taxon>
        <taxon>Cyanophyceae</taxon>
        <taxon>Nostocales</taxon>
        <taxon>Nostocaceae</taxon>
        <taxon>Anabaena</taxon>
    </lineage>
</organism>
<reference evidence="2 3" key="1">
    <citation type="journal article" date="2020" name="ISME J.">
        <title>Comparative genomics reveals insights into cyanobacterial evolution and habitat adaptation.</title>
        <authorList>
            <person name="Chen M.Y."/>
            <person name="Teng W.K."/>
            <person name="Zhao L."/>
            <person name="Hu C.X."/>
            <person name="Zhou Y.K."/>
            <person name="Han B.P."/>
            <person name="Song L.R."/>
            <person name="Shu W.S."/>
        </authorList>
    </citation>
    <scope>NUCLEOTIDE SEQUENCE [LARGE SCALE GENOMIC DNA]</scope>
    <source>
        <strain evidence="2 3">FACHB-260</strain>
    </source>
</reference>
<protein>
    <submittedName>
        <fullName evidence="2">O-antigen polysaccharide polymerase Wzy</fullName>
    </submittedName>
</protein>
<feature type="transmembrane region" description="Helical" evidence="1">
    <location>
        <begin position="26"/>
        <end position="44"/>
    </location>
</feature>
<evidence type="ECO:0000256" key="1">
    <source>
        <dbReference type="SAM" id="Phobius"/>
    </source>
</evidence>
<feature type="transmembrane region" description="Helical" evidence="1">
    <location>
        <begin position="438"/>
        <end position="458"/>
    </location>
</feature>
<name>A0ABR8CQL6_9NOST</name>
<dbReference type="Proteomes" id="UP000607281">
    <property type="component" value="Unassembled WGS sequence"/>
</dbReference>
<dbReference type="InterPro" id="IPR029468">
    <property type="entry name" value="O-ag_pol_Wzy"/>
</dbReference>
<feature type="transmembrane region" description="Helical" evidence="1">
    <location>
        <begin position="183"/>
        <end position="204"/>
    </location>
</feature>
<dbReference type="RefSeq" id="WP_190407921.1">
    <property type="nucleotide sequence ID" value="NZ_JACJRF010000025.1"/>
</dbReference>